<dbReference type="Gene3D" id="3.40.50.720">
    <property type="entry name" value="NAD(P)-binding Rossmann-like Domain"/>
    <property type="match status" value="1"/>
</dbReference>
<dbReference type="InterPro" id="IPR013154">
    <property type="entry name" value="ADH-like_N"/>
</dbReference>
<evidence type="ECO:0000256" key="4">
    <source>
        <dbReference type="ARBA" id="ARBA00070796"/>
    </source>
</evidence>
<dbReference type="STRING" id="425264.A0A3G2S6G9"/>
<dbReference type="Pfam" id="PF08240">
    <property type="entry name" value="ADH_N"/>
    <property type="match status" value="1"/>
</dbReference>
<dbReference type="GO" id="GO:0035925">
    <property type="term" value="F:mRNA 3'-UTR AU-rich region binding"/>
    <property type="evidence" value="ECO:0007669"/>
    <property type="project" value="TreeGrafter"/>
</dbReference>
<evidence type="ECO:0000256" key="2">
    <source>
        <dbReference type="ARBA" id="ARBA00023002"/>
    </source>
</evidence>
<keyword evidence="2 6" id="KW-0560">Oxidoreductase</keyword>
<protein>
    <recommendedName>
        <fullName evidence="4">Probable quinone oxidoreductase</fullName>
    </recommendedName>
    <alternativeName>
        <fullName evidence="3">NADPH:quinone reductase</fullName>
    </alternativeName>
</protein>
<dbReference type="SUPFAM" id="SSF50129">
    <property type="entry name" value="GroES-like"/>
    <property type="match status" value="1"/>
</dbReference>
<dbReference type="GO" id="GO:0003960">
    <property type="term" value="F:quinone reductase (NADPH) activity"/>
    <property type="evidence" value="ECO:0007669"/>
    <property type="project" value="InterPro"/>
</dbReference>
<proteinExistence type="predicted"/>
<dbReference type="CDD" id="cd05286">
    <property type="entry name" value="QOR2"/>
    <property type="match status" value="1"/>
</dbReference>
<feature type="domain" description="Enoyl reductase (ER)" evidence="5">
    <location>
        <begin position="10"/>
        <end position="320"/>
    </location>
</feature>
<evidence type="ECO:0000256" key="1">
    <source>
        <dbReference type="ARBA" id="ARBA00022857"/>
    </source>
</evidence>
<dbReference type="InterPro" id="IPR011032">
    <property type="entry name" value="GroES-like_sf"/>
</dbReference>
<dbReference type="Pfam" id="PF00107">
    <property type="entry name" value="ADH_zinc_N"/>
    <property type="match status" value="1"/>
</dbReference>
<dbReference type="SUPFAM" id="SSF51735">
    <property type="entry name" value="NAD(P)-binding Rossmann-fold domains"/>
    <property type="match status" value="1"/>
</dbReference>
<dbReference type="VEuPathDB" id="FungiDB:DNF11_1952"/>
<dbReference type="InterPro" id="IPR013149">
    <property type="entry name" value="ADH-like_C"/>
</dbReference>
<sequence>MKAIRIHQTGDLSVIQCDNVSAPKEIGPEDVLIKPEIAGVNCIDTYFRSGHFHVQLPFTLGQECGGKVARIGESVKDIQPGDYVVALAGSSFAERVVAPRSKVTKLPKELDTRTAVAAWLQGLTAVTLTHAAYQIKRGDYVLVHAAAGGTGLMLVQVAKALGAHVIGTTSTTEKAERAKTLGAEHVLLYKDDIVGRVNELTSGKGVNVVYDSVGKSTLDQSLEVLAQHGSLILFGESSGAPDPLPVHLLRPKNIKFMCFALYGYLNTQEEYEHFSGILLDLLVSDKVHANVWREYLLSAEGVQQAQQELMSRTTTGKLLIRIPPSPDEA</sequence>
<evidence type="ECO:0000256" key="3">
    <source>
        <dbReference type="ARBA" id="ARBA00043088"/>
    </source>
</evidence>
<keyword evidence="7" id="KW-1185">Reference proteome</keyword>
<dbReference type="Gene3D" id="3.90.180.10">
    <property type="entry name" value="Medium-chain alcohol dehydrogenases, catalytic domain"/>
    <property type="match status" value="1"/>
</dbReference>
<dbReference type="PANTHER" id="PTHR48106:SF13">
    <property type="entry name" value="QUINONE OXIDOREDUCTASE-RELATED"/>
    <property type="match status" value="1"/>
</dbReference>
<dbReference type="GO" id="GO:0005829">
    <property type="term" value="C:cytosol"/>
    <property type="evidence" value="ECO:0007669"/>
    <property type="project" value="TreeGrafter"/>
</dbReference>
<evidence type="ECO:0000313" key="6">
    <source>
        <dbReference type="EMBL" id="AYO42902.1"/>
    </source>
</evidence>
<dbReference type="GO" id="GO:0008270">
    <property type="term" value="F:zinc ion binding"/>
    <property type="evidence" value="ECO:0007669"/>
    <property type="project" value="InterPro"/>
</dbReference>
<dbReference type="OrthoDB" id="48317at2759"/>
<accession>A0A3G2S6G9</accession>
<dbReference type="PROSITE" id="PS01162">
    <property type="entry name" value="QOR_ZETA_CRYSTAL"/>
    <property type="match status" value="1"/>
</dbReference>
<dbReference type="GO" id="GO:0070402">
    <property type="term" value="F:NADPH binding"/>
    <property type="evidence" value="ECO:0007669"/>
    <property type="project" value="TreeGrafter"/>
</dbReference>
<organism evidence="6 7">
    <name type="scientific">Malassezia restricta (strain ATCC 96810 / NBRC 103918 / CBS 7877)</name>
    <name type="common">Seborrheic dermatitis infection agent</name>
    <dbReference type="NCBI Taxonomy" id="425264"/>
    <lineage>
        <taxon>Eukaryota</taxon>
        <taxon>Fungi</taxon>
        <taxon>Dikarya</taxon>
        <taxon>Basidiomycota</taxon>
        <taxon>Ustilaginomycotina</taxon>
        <taxon>Malasseziomycetes</taxon>
        <taxon>Malasseziales</taxon>
        <taxon>Malasseziaceae</taxon>
        <taxon>Malassezia</taxon>
    </lineage>
</organism>
<dbReference type="EMBL" id="CP033150">
    <property type="protein sequence ID" value="AYO42902.1"/>
    <property type="molecule type" value="Genomic_DNA"/>
</dbReference>
<dbReference type="InterPro" id="IPR036291">
    <property type="entry name" value="NAD(P)-bd_dom_sf"/>
</dbReference>
<dbReference type="FunFam" id="3.40.50.720:FF:000053">
    <property type="entry name" value="Quinone oxidoreductase 1"/>
    <property type="match status" value="1"/>
</dbReference>
<dbReference type="InterPro" id="IPR002364">
    <property type="entry name" value="Quin_OxRdtase/zeta-crystal_CS"/>
</dbReference>
<dbReference type="InterPro" id="IPR020843">
    <property type="entry name" value="ER"/>
</dbReference>
<keyword evidence="1" id="KW-0521">NADP</keyword>
<dbReference type="AlphaFoldDB" id="A0A3G2S6G9"/>
<dbReference type="InterPro" id="IPR047618">
    <property type="entry name" value="QOR-like"/>
</dbReference>
<dbReference type="PANTHER" id="PTHR48106">
    <property type="entry name" value="QUINONE OXIDOREDUCTASE PIG3-RELATED"/>
    <property type="match status" value="1"/>
</dbReference>
<gene>
    <name evidence="6" type="primary">ZTA1</name>
    <name evidence="6" type="ORF">DNF11_1952</name>
</gene>
<dbReference type="Proteomes" id="UP000269793">
    <property type="component" value="Chromosome III"/>
</dbReference>
<dbReference type="SMART" id="SM00829">
    <property type="entry name" value="PKS_ER"/>
    <property type="match status" value="1"/>
</dbReference>
<evidence type="ECO:0000313" key="7">
    <source>
        <dbReference type="Proteomes" id="UP000269793"/>
    </source>
</evidence>
<name>A0A3G2S6G9_MALR7</name>
<reference evidence="6 7" key="1">
    <citation type="submission" date="2018-10" db="EMBL/GenBank/DDBJ databases">
        <title>Complete genome sequence of Malassezia restricta CBS 7877.</title>
        <authorList>
            <person name="Morand S.C."/>
            <person name="Bertignac M."/>
            <person name="Iltis A."/>
            <person name="Kolder I."/>
            <person name="Pirovano W."/>
            <person name="Jourdain R."/>
            <person name="Clavaud C."/>
        </authorList>
    </citation>
    <scope>NUCLEOTIDE SEQUENCE [LARGE SCALE GENOMIC DNA]</scope>
    <source>
        <strain evidence="6 7">CBS 7877</strain>
    </source>
</reference>
<evidence type="ECO:0000259" key="5">
    <source>
        <dbReference type="SMART" id="SM00829"/>
    </source>
</evidence>